<dbReference type="PANTHER" id="PTHR14523:SF1">
    <property type="entry name" value="HOMOLOGOUS RECOMBINATION OB-FOLD PROTEIN"/>
    <property type="match status" value="1"/>
</dbReference>
<keyword evidence="3" id="KW-1185">Reference proteome</keyword>
<evidence type="ECO:0000259" key="2">
    <source>
        <dbReference type="Pfam" id="PF15072"/>
    </source>
</evidence>
<dbReference type="Proteomes" id="UP000694941">
    <property type="component" value="Unplaced"/>
</dbReference>
<gene>
    <name evidence="4" type="primary">LOC111089124</name>
</gene>
<dbReference type="PANTHER" id="PTHR14523">
    <property type="entry name" value="UNCHARACTERIZED PROTEIN C17ORF53 HOMOLOG"/>
    <property type="match status" value="1"/>
</dbReference>
<dbReference type="InterPro" id="IPR058570">
    <property type="entry name" value="HROB_OB"/>
</dbReference>
<dbReference type="RefSeq" id="XP_022256691.1">
    <property type="nucleotide sequence ID" value="XM_022400983.1"/>
</dbReference>
<evidence type="ECO:0000313" key="4">
    <source>
        <dbReference type="RefSeq" id="XP_022256691.1"/>
    </source>
</evidence>
<organism evidence="3 4">
    <name type="scientific">Limulus polyphemus</name>
    <name type="common">Atlantic horseshoe crab</name>
    <dbReference type="NCBI Taxonomy" id="6850"/>
    <lineage>
        <taxon>Eukaryota</taxon>
        <taxon>Metazoa</taxon>
        <taxon>Ecdysozoa</taxon>
        <taxon>Arthropoda</taxon>
        <taxon>Chelicerata</taxon>
        <taxon>Merostomata</taxon>
        <taxon>Xiphosura</taxon>
        <taxon>Limulidae</taxon>
        <taxon>Limulus</taxon>
    </lineage>
</organism>
<evidence type="ECO:0000256" key="1">
    <source>
        <dbReference type="SAM" id="MobiDB-lite"/>
    </source>
</evidence>
<name>A0ABM1TLD5_LIMPO</name>
<dbReference type="GeneID" id="111089124"/>
<feature type="compositionally biased region" description="Polar residues" evidence="1">
    <location>
        <begin position="531"/>
        <end position="548"/>
    </location>
</feature>
<feature type="region of interest" description="Disordered" evidence="1">
    <location>
        <begin position="531"/>
        <end position="560"/>
    </location>
</feature>
<accession>A0ABM1TLD5</accession>
<feature type="domain" description="Homologous recombination OB-fold protein OB-fold" evidence="2">
    <location>
        <begin position="441"/>
        <end position="496"/>
    </location>
</feature>
<sequence>MFKVDSDKEFDLEDEDFFQDIFKVSSMETSPGLLKKHHNSSDRGESIDGQQLNSHTSMPSLTIKGTEKHTFSFQQRLGSEGDGQQIPFTVQKGKDNRTCDRIFSKNIYSKLLIESRNSPESFPVCDQKHKSEPNHPISVFENVNTTFTNIPQTNSCSMRMETSIEDSTSNQLSHEELDFLSLDLDFDDSFALEGLSSNSMIKSNSPEKTISTIPHNTITQITVTSTNHSVDKKPAFENGVCPKKFSENCNKSPVLISHETTLQPKENLHLTPIMNKGHQRDESLEAISKTVLHHSSSLLNPENNKSSSKKENQVFSSISAVHQPKLHNSHLRQEGNDTPLSRKPRKRKFPGPAGLLPNLQLGQSVLEFSALDSPVPEKSPVIPTAIELPNSQTVEEEFTKVPWTNMLNDLEISESDPNSILNFNISWIVRKARTKQLPNGKVPVLVVLIKEIDVKGAEASVTFRDRTGEIQGTIHRKLVEEYQMYLKPGCVLVLKQAINERKDKSSASTSVSGSSPVLFNTAAGFIPGVSTNRRITTPQKPHSASWSDSAGIPKHEPPRLLPPTQHPAIIRTPRSQIQPNCVTESNLTKCKSAVENISSKHQNVPAKHCFPSQCVGDMTKKNIIENRKITCPVLNPEVSKFKFKTFNRTPDSLMSTKSYPFTVENEEGKHPEEHFLVEDELDHLLKNLDDETLLSTC</sequence>
<feature type="region of interest" description="Disordered" evidence="1">
    <location>
        <begin position="321"/>
        <end position="355"/>
    </location>
</feature>
<feature type="compositionally biased region" description="Polar residues" evidence="1">
    <location>
        <begin position="48"/>
        <end position="60"/>
    </location>
</feature>
<dbReference type="InterPro" id="IPR028045">
    <property type="entry name" value="HROB"/>
</dbReference>
<proteinExistence type="predicted"/>
<evidence type="ECO:0000313" key="3">
    <source>
        <dbReference type="Proteomes" id="UP000694941"/>
    </source>
</evidence>
<feature type="region of interest" description="Disordered" evidence="1">
    <location>
        <begin position="29"/>
        <end position="60"/>
    </location>
</feature>
<dbReference type="Pfam" id="PF15072">
    <property type="entry name" value="HROB"/>
    <property type="match status" value="1"/>
</dbReference>
<reference evidence="4" key="1">
    <citation type="submission" date="2025-08" db="UniProtKB">
        <authorList>
            <consortium name="RefSeq"/>
        </authorList>
    </citation>
    <scope>IDENTIFICATION</scope>
    <source>
        <tissue evidence="4">Muscle</tissue>
    </source>
</reference>
<protein>
    <submittedName>
        <fullName evidence="4">Uncharacterized protein LOC111089124</fullName>
    </submittedName>
</protein>